<comment type="similarity">
    <text evidence="1">Belongs to the short-chain dehydrogenases/reductases (SDR) family.</text>
</comment>
<organism evidence="3 4">
    <name type="scientific">Acetanaerobacterium elongatum</name>
    <dbReference type="NCBI Taxonomy" id="258515"/>
    <lineage>
        <taxon>Bacteria</taxon>
        <taxon>Bacillati</taxon>
        <taxon>Bacillota</taxon>
        <taxon>Clostridia</taxon>
        <taxon>Eubacteriales</taxon>
        <taxon>Oscillospiraceae</taxon>
        <taxon>Acetanaerobacterium</taxon>
    </lineage>
</organism>
<dbReference type="GO" id="GO:0016020">
    <property type="term" value="C:membrane"/>
    <property type="evidence" value="ECO:0007669"/>
    <property type="project" value="TreeGrafter"/>
</dbReference>
<dbReference type="InterPro" id="IPR002347">
    <property type="entry name" value="SDR_fam"/>
</dbReference>
<keyword evidence="4" id="KW-1185">Reference proteome</keyword>
<dbReference type="OrthoDB" id="5786478at2"/>
<keyword evidence="2" id="KW-0560">Oxidoreductase</keyword>
<dbReference type="Proteomes" id="UP000199182">
    <property type="component" value="Unassembled WGS sequence"/>
</dbReference>
<reference evidence="3 4" key="1">
    <citation type="submission" date="2016-10" db="EMBL/GenBank/DDBJ databases">
        <authorList>
            <person name="de Groot N.N."/>
        </authorList>
    </citation>
    <scope>NUCLEOTIDE SEQUENCE [LARGE SCALE GENOMIC DNA]</scope>
    <source>
        <strain evidence="3 4">CGMCC 1.5012</strain>
    </source>
</reference>
<accession>A0A1H0F7Y3</accession>
<evidence type="ECO:0000313" key="4">
    <source>
        <dbReference type="Proteomes" id="UP000199182"/>
    </source>
</evidence>
<evidence type="ECO:0000256" key="2">
    <source>
        <dbReference type="ARBA" id="ARBA00023002"/>
    </source>
</evidence>
<name>A0A1H0F7Y3_9FIRM</name>
<proteinExistence type="inferred from homology"/>
<dbReference type="STRING" id="258515.SAMN05192585_13831"/>
<dbReference type="Pfam" id="PF00106">
    <property type="entry name" value="adh_short"/>
    <property type="match status" value="1"/>
</dbReference>
<evidence type="ECO:0000313" key="3">
    <source>
        <dbReference type="EMBL" id="SDN90754.1"/>
    </source>
</evidence>
<dbReference type="GO" id="GO:0016491">
    <property type="term" value="F:oxidoreductase activity"/>
    <property type="evidence" value="ECO:0007669"/>
    <property type="project" value="UniProtKB-KW"/>
</dbReference>
<dbReference type="PANTHER" id="PTHR44196:SF1">
    <property type="entry name" value="DEHYDROGENASE_REDUCTASE SDR FAMILY MEMBER 7B"/>
    <property type="match status" value="1"/>
</dbReference>
<dbReference type="CDD" id="cd05233">
    <property type="entry name" value="SDR_c"/>
    <property type="match status" value="1"/>
</dbReference>
<dbReference type="AlphaFoldDB" id="A0A1H0F7Y3"/>
<evidence type="ECO:0000256" key="1">
    <source>
        <dbReference type="ARBA" id="ARBA00006484"/>
    </source>
</evidence>
<protein>
    <submittedName>
        <fullName evidence="3">NAD(P)-dependent dehydrogenase, short-chain alcohol dehydrogenase family</fullName>
    </submittedName>
</protein>
<sequence length="401" mass="44198">MVIENTNLAKGCLNGSVVLMTGGGGGIGYEASRALVWLGATVIIAEINREAGQHAADRINAELNTDRACFYPMDISKDEQVDALYTFAVDKFGGVDVLFHNATVTPVGAVDTLSIEDWDTSYGVNLRAPVMLTKRFLPQMMQRNRGTIVFVPSSGAAPYMGAYEVFKTAQVELCNTLAGELEDADIITYSIGPGLVKTATAVREIQKVAALMGLSPDEFYKMNESKMLDEETAGVGFAVSVAMAQRYRGQEIGSIQALIDAGVYRGEDNGDTAPQELTPEQFGIITTAARKLVQTFTEQYTGWFERNVFERQWVLRDFKKTTGMSADEMKGCMDTIKQQADTGDAAGIVKQAMLMKKLKQYYEHQCHLLQGYEKNPQKLRENSEIIQGWIKDVDTILSLLR</sequence>
<dbReference type="Gene3D" id="3.40.50.720">
    <property type="entry name" value="NAD(P)-binding Rossmann-like Domain"/>
    <property type="match status" value="1"/>
</dbReference>
<dbReference type="PRINTS" id="PR00081">
    <property type="entry name" value="GDHRDH"/>
</dbReference>
<dbReference type="PANTHER" id="PTHR44196">
    <property type="entry name" value="DEHYDROGENASE/REDUCTASE SDR FAMILY MEMBER 7B"/>
    <property type="match status" value="1"/>
</dbReference>
<gene>
    <name evidence="3" type="ORF">SAMN05192585_13831</name>
</gene>
<dbReference type="EMBL" id="FNID01000038">
    <property type="protein sequence ID" value="SDN90754.1"/>
    <property type="molecule type" value="Genomic_DNA"/>
</dbReference>
<dbReference type="SUPFAM" id="SSF51735">
    <property type="entry name" value="NAD(P)-binding Rossmann-fold domains"/>
    <property type="match status" value="1"/>
</dbReference>
<dbReference type="RefSeq" id="WP_092642721.1">
    <property type="nucleotide sequence ID" value="NZ_FNID01000038.1"/>
</dbReference>
<dbReference type="InterPro" id="IPR036291">
    <property type="entry name" value="NAD(P)-bd_dom_sf"/>
</dbReference>